<reference evidence="1 2" key="1">
    <citation type="submission" date="2018-08" db="EMBL/GenBank/DDBJ databases">
        <title>Recombination of ecologically and evolutionarily significant loci maintains genetic cohesion in the Pseudomonas syringae species complex.</title>
        <authorList>
            <person name="Dillon M."/>
            <person name="Thakur S."/>
            <person name="Almeida R.N.D."/>
            <person name="Weir B.S."/>
            <person name="Guttman D.S."/>
        </authorList>
    </citation>
    <scope>NUCLEOTIDE SEQUENCE [LARGE SCALE GENOMIC DNA]</scope>
    <source>
        <strain evidence="1 2">ICMP 3353</strain>
    </source>
</reference>
<protein>
    <submittedName>
        <fullName evidence="1">Uncharacterized protein</fullName>
    </submittedName>
</protein>
<name>A0A3M4LGN2_PSECI</name>
<proteinExistence type="predicted"/>
<dbReference type="AlphaFoldDB" id="A0A3M4LGN2"/>
<evidence type="ECO:0000313" key="1">
    <source>
        <dbReference type="EMBL" id="RMQ40617.1"/>
    </source>
</evidence>
<accession>A0A3M4LGN2</accession>
<organism evidence="1 2">
    <name type="scientific">Pseudomonas cichorii</name>
    <dbReference type="NCBI Taxonomy" id="36746"/>
    <lineage>
        <taxon>Bacteria</taxon>
        <taxon>Pseudomonadati</taxon>
        <taxon>Pseudomonadota</taxon>
        <taxon>Gammaproteobacteria</taxon>
        <taxon>Pseudomonadales</taxon>
        <taxon>Pseudomonadaceae</taxon>
        <taxon>Pseudomonas</taxon>
    </lineage>
</organism>
<comment type="caution">
    <text evidence="1">The sequence shown here is derived from an EMBL/GenBank/DDBJ whole genome shotgun (WGS) entry which is preliminary data.</text>
</comment>
<gene>
    <name evidence="1" type="ORF">ALQ04_05125</name>
</gene>
<sequence>MDHEMEQFQKDLLVSVRQMKAGKAARSTQVKLSSAAEARAKKAASAASWVFSPK</sequence>
<dbReference type="EMBL" id="RBRE01000093">
    <property type="protein sequence ID" value="RMQ40617.1"/>
    <property type="molecule type" value="Genomic_DNA"/>
</dbReference>
<evidence type="ECO:0000313" key="2">
    <source>
        <dbReference type="Proteomes" id="UP000277236"/>
    </source>
</evidence>
<dbReference type="Proteomes" id="UP000277236">
    <property type="component" value="Unassembled WGS sequence"/>
</dbReference>